<dbReference type="EMBL" id="BMFY01000006">
    <property type="protein sequence ID" value="GGA13664.1"/>
    <property type="molecule type" value="Genomic_DNA"/>
</dbReference>
<dbReference type="Proteomes" id="UP000616114">
    <property type="component" value="Unassembled WGS sequence"/>
</dbReference>
<dbReference type="InterPro" id="IPR019734">
    <property type="entry name" value="TPR_rpt"/>
</dbReference>
<dbReference type="SMART" id="SM00028">
    <property type="entry name" value="TPR"/>
    <property type="match status" value="6"/>
</dbReference>
<comment type="caution">
    <text evidence="1">The sequence shown here is derived from an EMBL/GenBank/DDBJ whole genome shotgun (WGS) entry which is preliminary data.</text>
</comment>
<name>A0A8J2TXP4_9MICO</name>
<keyword evidence="2" id="KW-1185">Reference proteome</keyword>
<protein>
    <recommendedName>
        <fullName evidence="3">Tetratricopeptide repeat protein</fullName>
    </recommendedName>
</protein>
<dbReference type="Gene3D" id="1.25.40.10">
    <property type="entry name" value="Tetratricopeptide repeat domain"/>
    <property type="match status" value="2"/>
</dbReference>
<dbReference type="GO" id="GO:0043531">
    <property type="term" value="F:ADP binding"/>
    <property type="evidence" value="ECO:0007669"/>
    <property type="project" value="InterPro"/>
</dbReference>
<dbReference type="InterPro" id="IPR011990">
    <property type="entry name" value="TPR-like_helical_dom_sf"/>
</dbReference>
<organism evidence="1 2">
    <name type="scientific">Sediminivirga luteola</name>
    <dbReference type="NCBI Taxonomy" id="1774748"/>
    <lineage>
        <taxon>Bacteria</taxon>
        <taxon>Bacillati</taxon>
        <taxon>Actinomycetota</taxon>
        <taxon>Actinomycetes</taxon>
        <taxon>Micrococcales</taxon>
        <taxon>Brevibacteriaceae</taxon>
        <taxon>Sediminivirga</taxon>
    </lineage>
</organism>
<proteinExistence type="predicted"/>
<sequence length="832" mass="89556">MSTPPLELDDVPERLRTLRAEAGEPSYAEIARRVASQRHVDRFDVPISRATVYYCFREGRKRFDTDLVVAIVRALTRDEATVKAWGVALASIGRGAAVASVVHVTDALPQNTAPFVGRARELTRLSRHPAAHWIHAMPGAGKTSLALHAAHAAITSGAAAGVILADLRGHSPVGPPAEPQAVVRAVLRLLGEKSKALSAPAATKLMHDKLRANRRILVLDDAASPEQVHGIMPDPSGASVIVTSRVRPTAGRFHAVELPLFAPYESLALLDAVAGRVAIERERASADALLHLTGHQPLAVSLTAARVAARPDWTLAEHLTFARTRRDSLRLDEPVTRSLDLTYQALPQPAQRLLRAIADHPVGLLDRHGIGAIAQDLLPGSAHVDAALAALEQHSLITRRSTGHVEMHELVRVYAADLGLEHDPGSQRHAASERLRCHVINYAWAAHRIRNQARRSIPRAPRTAVDDIALTQDDAEAFFADSAELLLHIALTVNNDVVPEHGPATVNLLAETVGDAFHRAGRTDDAIALHREALRTARARGDSQGELRARVDLGGMLVITGRVTEAETLLSGIDKTSDGWPLEEPLMCNALGPALVAQGRVDQARRVLRKGIAAASDLSDLWREGQLWNSMALLHLRTGNLQQCHEALQRSITLSHRCDDQHGAARGRVNLSKLLHDLGNDADAEAEARQALSEMESLGFAPGIAAAYSNLSAAICALGRFEESAVLAERGLAVAREAANTQAESELLRTLGRSHLGRGHIDDARAVLERSLALAESLGDLSYVAECHEELGNCAHASGDASQAHRLWQQALKGYTTTGSTYAEPVRAKLAL</sequence>
<dbReference type="Pfam" id="PF13424">
    <property type="entry name" value="TPR_12"/>
    <property type="match status" value="1"/>
</dbReference>
<gene>
    <name evidence="1" type="ORF">GCM10011333_15720</name>
</gene>
<dbReference type="InterPro" id="IPR027417">
    <property type="entry name" value="P-loop_NTPase"/>
</dbReference>
<dbReference type="AlphaFoldDB" id="A0A8J2TXP4"/>
<evidence type="ECO:0000313" key="1">
    <source>
        <dbReference type="EMBL" id="GGA13664.1"/>
    </source>
</evidence>
<dbReference type="SUPFAM" id="SSF52540">
    <property type="entry name" value="P-loop containing nucleoside triphosphate hydrolases"/>
    <property type="match status" value="1"/>
</dbReference>
<dbReference type="PANTHER" id="PTHR47691">
    <property type="entry name" value="REGULATOR-RELATED"/>
    <property type="match status" value="1"/>
</dbReference>
<dbReference type="SUPFAM" id="SSF48452">
    <property type="entry name" value="TPR-like"/>
    <property type="match status" value="2"/>
</dbReference>
<evidence type="ECO:0008006" key="3">
    <source>
        <dbReference type="Google" id="ProtNLM"/>
    </source>
</evidence>
<dbReference type="Gene3D" id="3.40.50.300">
    <property type="entry name" value="P-loop containing nucleotide triphosphate hydrolases"/>
    <property type="match status" value="1"/>
</dbReference>
<evidence type="ECO:0000313" key="2">
    <source>
        <dbReference type="Proteomes" id="UP000616114"/>
    </source>
</evidence>
<dbReference type="PANTHER" id="PTHR47691:SF3">
    <property type="entry name" value="HTH-TYPE TRANSCRIPTIONAL REGULATOR RV0890C-RELATED"/>
    <property type="match status" value="1"/>
</dbReference>
<reference evidence="1" key="1">
    <citation type="journal article" date="2014" name="Int. J. Syst. Evol. Microbiol.">
        <title>Complete genome sequence of Corynebacterium casei LMG S-19264T (=DSM 44701T), isolated from a smear-ripened cheese.</title>
        <authorList>
            <consortium name="US DOE Joint Genome Institute (JGI-PGF)"/>
            <person name="Walter F."/>
            <person name="Albersmeier A."/>
            <person name="Kalinowski J."/>
            <person name="Ruckert C."/>
        </authorList>
    </citation>
    <scope>NUCLEOTIDE SEQUENCE</scope>
    <source>
        <strain evidence="1">CGMCC 1.12785</strain>
    </source>
</reference>
<reference evidence="1" key="2">
    <citation type="submission" date="2020-09" db="EMBL/GenBank/DDBJ databases">
        <authorList>
            <person name="Sun Q."/>
            <person name="Zhou Y."/>
        </authorList>
    </citation>
    <scope>NUCLEOTIDE SEQUENCE</scope>
    <source>
        <strain evidence="1">CGMCC 1.12785</strain>
    </source>
</reference>
<accession>A0A8J2TXP4</accession>